<dbReference type="InterPro" id="IPR027417">
    <property type="entry name" value="P-loop_NTPase"/>
</dbReference>
<evidence type="ECO:0000256" key="3">
    <source>
        <dbReference type="ARBA" id="ARBA00023134"/>
    </source>
</evidence>
<comment type="caution">
    <text evidence="6">The sequence shown here is derived from an EMBL/GenBank/DDBJ whole genome shotgun (WGS) entry which is preliminary data.</text>
</comment>
<dbReference type="InterPro" id="IPR006703">
    <property type="entry name" value="G_AIG1"/>
</dbReference>
<dbReference type="PANTHER" id="PTHR10903:SF170">
    <property type="entry name" value="GTPASE IMAP FAMILY MEMBER 7"/>
    <property type="match status" value="1"/>
</dbReference>
<evidence type="ECO:0000256" key="1">
    <source>
        <dbReference type="ARBA" id="ARBA00008535"/>
    </source>
</evidence>
<evidence type="ECO:0000313" key="6">
    <source>
        <dbReference type="EMBL" id="KAL0157599.1"/>
    </source>
</evidence>
<feature type="non-terminal residue" evidence="6">
    <location>
        <position position="1"/>
    </location>
</feature>
<protein>
    <recommendedName>
        <fullName evidence="5">AIG1-type G domain-containing protein</fullName>
    </recommendedName>
</protein>
<reference evidence="6 7" key="1">
    <citation type="submission" date="2024-05" db="EMBL/GenBank/DDBJ databases">
        <title>Genome sequencing and assembly of Indian major carp, Cirrhinus mrigala (Hamilton, 1822).</title>
        <authorList>
            <person name="Mohindra V."/>
            <person name="Chowdhury L.M."/>
            <person name="Lal K."/>
            <person name="Jena J.K."/>
        </authorList>
    </citation>
    <scope>NUCLEOTIDE SEQUENCE [LARGE SCALE GENOMIC DNA]</scope>
    <source>
        <strain evidence="6">CM1030</strain>
        <tissue evidence="6">Blood</tissue>
    </source>
</reference>
<keyword evidence="7" id="KW-1185">Reference proteome</keyword>
<organism evidence="6 7">
    <name type="scientific">Cirrhinus mrigala</name>
    <name type="common">Mrigala</name>
    <dbReference type="NCBI Taxonomy" id="683832"/>
    <lineage>
        <taxon>Eukaryota</taxon>
        <taxon>Metazoa</taxon>
        <taxon>Chordata</taxon>
        <taxon>Craniata</taxon>
        <taxon>Vertebrata</taxon>
        <taxon>Euteleostomi</taxon>
        <taxon>Actinopterygii</taxon>
        <taxon>Neopterygii</taxon>
        <taxon>Teleostei</taxon>
        <taxon>Ostariophysi</taxon>
        <taxon>Cypriniformes</taxon>
        <taxon>Cyprinidae</taxon>
        <taxon>Labeoninae</taxon>
        <taxon>Labeonini</taxon>
        <taxon>Cirrhinus</taxon>
    </lineage>
</organism>
<feature type="domain" description="AIG1-type G" evidence="5">
    <location>
        <begin position="12"/>
        <end position="159"/>
    </location>
</feature>
<dbReference type="AlphaFoldDB" id="A0ABD0N7V7"/>
<dbReference type="EMBL" id="JAMKFB020000023">
    <property type="protein sequence ID" value="KAL0157599.1"/>
    <property type="molecule type" value="Genomic_DNA"/>
</dbReference>
<gene>
    <name evidence="6" type="ORF">M9458_045675</name>
</gene>
<comment type="similarity">
    <text evidence="1">Belongs to the TRAFAC class TrmE-Era-EngA-EngB-Septin-like GTPase superfamily. AIG1/Toc34/Toc159-like paraseptin GTPase family. IAN subfamily.</text>
</comment>
<evidence type="ECO:0000259" key="5">
    <source>
        <dbReference type="Pfam" id="PF04548"/>
    </source>
</evidence>
<name>A0ABD0N7V7_CIRMR</name>
<dbReference type="Pfam" id="PF04548">
    <property type="entry name" value="AIG1"/>
    <property type="match status" value="1"/>
</dbReference>
<dbReference type="PANTHER" id="PTHR10903">
    <property type="entry name" value="GTPASE, IMAP FAMILY MEMBER-RELATED"/>
    <property type="match status" value="1"/>
</dbReference>
<evidence type="ECO:0000256" key="2">
    <source>
        <dbReference type="ARBA" id="ARBA00022741"/>
    </source>
</evidence>
<feature type="compositionally biased region" description="Basic and acidic residues" evidence="4">
    <location>
        <begin position="185"/>
        <end position="202"/>
    </location>
</feature>
<feature type="region of interest" description="Disordered" evidence="4">
    <location>
        <begin position="156"/>
        <end position="202"/>
    </location>
</feature>
<accession>A0ABD0N7V7</accession>
<sequence>EAPPADGELHIEKHRGKLKDRDVTVISAPHLLQTNLLDSQITHGVKVCVNLSAPGPHVIILVLQQNNFSENDWHRVKHVLNEFSEDGCKNTIVLTNEEEINNDYIYQLVQECGGGHLQFNERKSELHSQILERVEKMLNEKDVQFLICDLYVETEETSEDEEQSRSGGSVKAEEEEEFGHKSGGKLKDSNNEKKEIVFQRRI</sequence>
<keyword evidence="2" id="KW-0547">Nucleotide-binding</keyword>
<dbReference type="Proteomes" id="UP001529510">
    <property type="component" value="Unassembled WGS sequence"/>
</dbReference>
<evidence type="ECO:0000313" key="7">
    <source>
        <dbReference type="Proteomes" id="UP001529510"/>
    </source>
</evidence>
<feature type="non-terminal residue" evidence="6">
    <location>
        <position position="202"/>
    </location>
</feature>
<dbReference type="Gene3D" id="3.40.50.300">
    <property type="entry name" value="P-loop containing nucleotide triphosphate hydrolases"/>
    <property type="match status" value="1"/>
</dbReference>
<proteinExistence type="inferred from homology"/>
<dbReference type="InterPro" id="IPR045058">
    <property type="entry name" value="GIMA/IAN/Toc"/>
</dbReference>
<dbReference type="GO" id="GO:0005525">
    <property type="term" value="F:GTP binding"/>
    <property type="evidence" value="ECO:0007669"/>
    <property type="project" value="UniProtKB-KW"/>
</dbReference>
<keyword evidence="3" id="KW-0342">GTP-binding</keyword>
<evidence type="ECO:0000256" key="4">
    <source>
        <dbReference type="SAM" id="MobiDB-lite"/>
    </source>
</evidence>